<gene>
    <name evidence="1" type="ORF">KILIM_095_00070</name>
</gene>
<proteinExistence type="predicted"/>
<name>K6XGQ9_9MICO</name>
<organism evidence="1 2">
    <name type="scientific">Kineosphaera limosa NBRC 100340</name>
    <dbReference type="NCBI Taxonomy" id="1184609"/>
    <lineage>
        <taxon>Bacteria</taxon>
        <taxon>Bacillati</taxon>
        <taxon>Actinomycetota</taxon>
        <taxon>Actinomycetes</taxon>
        <taxon>Micrococcales</taxon>
        <taxon>Dermatophilaceae</taxon>
        <taxon>Kineosphaera</taxon>
    </lineage>
</organism>
<dbReference type="AlphaFoldDB" id="K6XGQ9"/>
<protein>
    <recommendedName>
        <fullName evidence="3">HpcH/HpaI aldolase/citrate lyase domain-containing protein</fullName>
    </recommendedName>
</protein>
<evidence type="ECO:0008006" key="3">
    <source>
        <dbReference type="Google" id="ProtNLM"/>
    </source>
</evidence>
<dbReference type="STRING" id="1184609.KILIM_095_00070"/>
<keyword evidence="2" id="KW-1185">Reference proteome</keyword>
<reference evidence="1 2" key="1">
    <citation type="submission" date="2012-08" db="EMBL/GenBank/DDBJ databases">
        <title>Whole genome shotgun sequence of Kineosphaera limosa NBRC 100340.</title>
        <authorList>
            <person name="Yoshida I."/>
            <person name="Isaki S."/>
            <person name="Hosoyama A."/>
            <person name="Tsuchikane K."/>
            <person name="Katsumata H."/>
            <person name="Ando Y."/>
            <person name="Ohji S."/>
            <person name="Hamada M."/>
            <person name="Tamura T."/>
            <person name="Yamazoe A."/>
            <person name="Yamazaki S."/>
            <person name="Fujita N."/>
        </authorList>
    </citation>
    <scope>NUCLEOTIDE SEQUENCE [LARGE SCALE GENOMIC DNA]</scope>
    <source>
        <strain evidence="1 2">NBRC 100340</strain>
    </source>
</reference>
<dbReference type="Proteomes" id="UP000008366">
    <property type="component" value="Unassembled WGS sequence"/>
</dbReference>
<sequence>MSRRIPPALTGLCDDAAIFPPGSLPLEQAIPAHLAHRRSEYAELVGPLVLSAAAVGELTPLVGHLEADSLPVVVTVPGPDGVPAVLATLAHLPAVRLAGLEVALPDDLAAADLLPALDAALSRGGSASDVPIAVEVPRDHRRADIIAALSAPSAHAGSPYRAKFRTGGVRADLYPDEAELAAAIVACVQSGLPFKATAGLHHAIRNTDPDTGFEQHGFLNVLLATDAALVGADIDEVERILTERDGAALAGRVADLPDERAAAARAAFGSFGTCSVTDPLTELTDLGLIC</sequence>
<comment type="caution">
    <text evidence="1">The sequence shown here is derived from an EMBL/GenBank/DDBJ whole genome shotgun (WGS) entry which is preliminary data.</text>
</comment>
<dbReference type="RefSeq" id="WP_006594561.1">
    <property type="nucleotide sequence ID" value="NZ_BAHD01000095.1"/>
</dbReference>
<accession>K6XGQ9</accession>
<evidence type="ECO:0000313" key="1">
    <source>
        <dbReference type="EMBL" id="GAB98029.1"/>
    </source>
</evidence>
<evidence type="ECO:0000313" key="2">
    <source>
        <dbReference type="Proteomes" id="UP000008366"/>
    </source>
</evidence>
<dbReference type="EMBL" id="BAHD01000095">
    <property type="protein sequence ID" value="GAB98029.1"/>
    <property type="molecule type" value="Genomic_DNA"/>
</dbReference>
<dbReference type="eggNOG" id="COG0124">
    <property type="taxonomic scope" value="Bacteria"/>
</dbReference>